<dbReference type="GO" id="GO:0031122">
    <property type="term" value="P:cytoplasmic microtubule organization"/>
    <property type="evidence" value="ECO:0007669"/>
    <property type="project" value="TreeGrafter"/>
</dbReference>
<feature type="region of interest" description="Disordered" evidence="3">
    <location>
        <begin position="147"/>
        <end position="188"/>
    </location>
</feature>
<dbReference type="Proteomes" id="UP000543287">
    <property type="component" value="Unassembled WGS sequence"/>
</dbReference>
<dbReference type="Pfam" id="PF15301">
    <property type="entry name" value="SLAIN"/>
    <property type="match status" value="2"/>
</dbReference>
<reference evidence="4 5" key="1">
    <citation type="submission" date="2019-09" db="EMBL/GenBank/DDBJ databases">
        <title>Bird 10,000 Genomes (B10K) Project - Family phase.</title>
        <authorList>
            <person name="Zhang G."/>
        </authorList>
    </citation>
    <scope>NUCLEOTIDE SEQUENCE [LARGE SCALE GENOMIC DNA]</scope>
    <source>
        <strain evidence="4">B10K-LSUMZ-23963</strain>
        <tissue evidence="4">Muscle</tissue>
    </source>
</reference>
<feature type="non-terminal residue" evidence="4">
    <location>
        <position position="1"/>
    </location>
</feature>
<feature type="non-terminal residue" evidence="4">
    <location>
        <position position="350"/>
    </location>
</feature>
<gene>
    <name evidence="4" type="primary">Slail</name>
    <name evidence="4" type="ORF">DRONOV_R03053</name>
</gene>
<sequence length="350" mass="38101">LYVSPRKSVGDQKTGSPLKWCRQVLDNPSPETEAACRTLINRLDQGYLSMHSALSSQSSVDSELSTSDDSISMGYKLQDLTDVQVMARLQEESLRQDCASSSASVSRRSSSASLHSLRRGTYSDQEFDTYSLEDEDDYDCSLSYRSAHRYSPSPLSSPRCQSPSGADYSRASTSRIRPPRRSVQSPMQDRLKYANNEEDMRHSMPNLARTSLRALESVRSSRSLESDLQVPSSRLSRIQQPSTSLAPSKLRYSSSAGQSPLTVRQSIKAGSCTNSLLTPRQPVKACSYASPVSGVRKPQTSSLSTGSSSSSSTTRSSNMVTVAKNSPVKARTSVGGTSVPKSKLTPPSKR</sequence>
<dbReference type="GO" id="GO:0007020">
    <property type="term" value="P:microtubule nucleation"/>
    <property type="evidence" value="ECO:0007669"/>
    <property type="project" value="TreeGrafter"/>
</dbReference>
<dbReference type="PANTHER" id="PTHR22406:SF5">
    <property type="entry name" value="SLAIN MOTIF-CONTAINING PROTEIN-LIKE"/>
    <property type="match status" value="1"/>
</dbReference>
<dbReference type="AlphaFoldDB" id="A0A7K9AYJ2"/>
<dbReference type="InterPro" id="IPR026179">
    <property type="entry name" value="Slain"/>
</dbReference>
<comment type="similarity">
    <text evidence="1">Belongs to the SLAIN motif-containing family.</text>
</comment>
<evidence type="ECO:0000256" key="3">
    <source>
        <dbReference type="SAM" id="MobiDB-lite"/>
    </source>
</evidence>
<organism evidence="4 5">
    <name type="scientific">Dromaius novaehollandiae</name>
    <name type="common">Emu</name>
    <dbReference type="NCBI Taxonomy" id="8790"/>
    <lineage>
        <taxon>Eukaryota</taxon>
        <taxon>Metazoa</taxon>
        <taxon>Chordata</taxon>
        <taxon>Craniata</taxon>
        <taxon>Vertebrata</taxon>
        <taxon>Euteleostomi</taxon>
        <taxon>Archelosauria</taxon>
        <taxon>Archosauria</taxon>
        <taxon>Dinosauria</taxon>
        <taxon>Saurischia</taxon>
        <taxon>Theropoda</taxon>
        <taxon>Coelurosauria</taxon>
        <taxon>Aves</taxon>
        <taxon>Palaeognathae</taxon>
        <taxon>Casuariiformes</taxon>
        <taxon>Dromaiidae</taxon>
        <taxon>Dromaius</taxon>
    </lineage>
</organism>
<name>A0A7K9AYJ2_DRONO</name>
<keyword evidence="2" id="KW-0175">Coiled coil</keyword>
<evidence type="ECO:0000313" key="5">
    <source>
        <dbReference type="Proteomes" id="UP000543287"/>
    </source>
</evidence>
<evidence type="ECO:0000256" key="1">
    <source>
        <dbReference type="ARBA" id="ARBA00006652"/>
    </source>
</evidence>
<evidence type="ECO:0000256" key="2">
    <source>
        <dbReference type="ARBA" id="ARBA00023054"/>
    </source>
</evidence>
<evidence type="ECO:0000313" key="4">
    <source>
        <dbReference type="EMBL" id="NXG32658.1"/>
    </source>
</evidence>
<feature type="region of interest" description="Disordered" evidence="3">
    <location>
        <begin position="94"/>
        <end position="118"/>
    </location>
</feature>
<dbReference type="PANTHER" id="PTHR22406">
    <property type="entry name" value="NASCENT POLYPEPTIDE-ASSOCIATED COMPLEX SUBUNIT ALPHA, MUSCLE-SPECIFIC FORM"/>
    <property type="match status" value="1"/>
</dbReference>
<feature type="compositionally biased region" description="Polar residues" evidence="3">
    <location>
        <begin position="153"/>
        <end position="175"/>
    </location>
</feature>
<proteinExistence type="inferred from homology"/>
<feature type="compositionally biased region" description="Low complexity" evidence="3">
    <location>
        <begin position="99"/>
        <end position="115"/>
    </location>
</feature>
<dbReference type="EMBL" id="VWZH01000084">
    <property type="protein sequence ID" value="NXG32658.1"/>
    <property type="molecule type" value="Genomic_DNA"/>
</dbReference>
<dbReference type="GO" id="GO:0031116">
    <property type="term" value="P:positive regulation of microtubule polymerization"/>
    <property type="evidence" value="ECO:0007669"/>
    <property type="project" value="TreeGrafter"/>
</dbReference>
<feature type="region of interest" description="Disordered" evidence="3">
    <location>
        <begin position="220"/>
        <end position="264"/>
    </location>
</feature>
<accession>A0A7K9AYJ2</accession>
<feature type="compositionally biased region" description="Polar residues" evidence="3">
    <location>
        <begin position="229"/>
        <end position="264"/>
    </location>
</feature>
<comment type="caution">
    <text evidence="4">The sequence shown here is derived from an EMBL/GenBank/DDBJ whole genome shotgun (WGS) entry which is preliminary data.</text>
</comment>
<dbReference type="GO" id="GO:0035371">
    <property type="term" value="C:microtubule plus-end"/>
    <property type="evidence" value="ECO:0007669"/>
    <property type="project" value="TreeGrafter"/>
</dbReference>
<feature type="region of interest" description="Disordered" evidence="3">
    <location>
        <begin position="288"/>
        <end position="350"/>
    </location>
</feature>
<feature type="compositionally biased region" description="Low complexity" evidence="3">
    <location>
        <begin position="300"/>
        <end position="317"/>
    </location>
</feature>
<protein>
    <submittedName>
        <fullName evidence="4">SLAIL protein</fullName>
    </submittedName>
</protein>